<dbReference type="PROSITE" id="PS50089">
    <property type="entry name" value="ZF_RING_2"/>
    <property type="match status" value="1"/>
</dbReference>
<evidence type="ECO:0000313" key="19">
    <source>
        <dbReference type="Proteomes" id="UP000327157"/>
    </source>
</evidence>
<dbReference type="PANTHER" id="PTHR14155:SF576">
    <property type="entry name" value="E3 UBIQUITIN-PROTEIN LIGASE ATL6-LIKE"/>
    <property type="match status" value="1"/>
</dbReference>
<dbReference type="OrthoDB" id="8062037at2759"/>
<protein>
    <recommendedName>
        <fullName evidence="4">RING-type E3 ubiquitin transferase</fullName>
        <ecNumber evidence="4">2.3.2.27</ecNumber>
    </recommendedName>
</protein>
<comment type="catalytic activity">
    <reaction evidence="1">
        <text>S-ubiquitinyl-[E2 ubiquitin-conjugating enzyme]-L-cysteine + [acceptor protein]-L-lysine = [E2 ubiquitin-conjugating enzyme]-L-cysteine + N(6)-ubiquitinyl-[acceptor protein]-L-lysine.</text>
        <dbReference type="EC" id="2.3.2.27"/>
    </reaction>
</comment>
<evidence type="ECO:0000256" key="1">
    <source>
        <dbReference type="ARBA" id="ARBA00000900"/>
    </source>
</evidence>
<dbReference type="SMART" id="SM00184">
    <property type="entry name" value="RING"/>
    <property type="match status" value="1"/>
</dbReference>
<keyword evidence="12 15" id="KW-0472">Membrane</keyword>
<dbReference type="Gene3D" id="3.30.40.10">
    <property type="entry name" value="Zinc/RING finger domain, C3HC4 (zinc finger)"/>
    <property type="match status" value="1"/>
</dbReference>
<dbReference type="EC" id="2.3.2.27" evidence="4"/>
<accession>A0A5N5GPM6</accession>
<evidence type="ECO:0000256" key="11">
    <source>
        <dbReference type="ARBA" id="ARBA00022989"/>
    </source>
</evidence>
<keyword evidence="10" id="KW-0862">Zinc</keyword>
<comment type="pathway">
    <text evidence="3">Protein modification; protein ubiquitination.</text>
</comment>
<dbReference type="Proteomes" id="UP000327157">
    <property type="component" value="Chromosome 15"/>
</dbReference>
<dbReference type="AlphaFoldDB" id="A0A5N5GPM6"/>
<dbReference type="PANTHER" id="PTHR14155">
    <property type="entry name" value="RING FINGER DOMAIN-CONTAINING"/>
    <property type="match status" value="1"/>
</dbReference>
<keyword evidence="7" id="KW-0479">Metal-binding</keyword>
<evidence type="ECO:0000256" key="4">
    <source>
        <dbReference type="ARBA" id="ARBA00012483"/>
    </source>
</evidence>
<evidence type="ECO:0000256" key="3">
    <source>
        <dbReference type="ARBA" id="ARBA00004906"/>
    </source>
</evidence>
<comment type="caution">
    <text evidence="18">The sequence shown here is derived from an EMBL/GenBank/DDBJ whole genome shotgun (WGS) entry which is preliminary data.</text>
</comment>
<dbReference type="Pfam" id="PF13639">
    <property type="entry name" value="zf-RING_2"/>
    <property type="match status" value="1"/>
</dbReference>
<keyword evidence="9" id="KW-0833">Ubl conjugation pathway</keyword>
<evidence type="ECO:0000256" key="14">
    <source>
        <dbReference type="PROSITE-ProRule" id="PRU00175"/>
    </source>
</evidence>
<dbReference type="GO" id="GO:0016020">
    <property type="term" value="C:membrane"/>
    <property type="evidence" value="ECO:0007669"/>
    <property type="project" value="UniProtKB-SubCell"/>
</dbReference>
<keyword evidence="16" id="KW-0732">Signal</keyword>
<dbReference type="FunFam" id="3.30.40.10:FF:000187">
    <property type="entry name" value="E3 ubiquitin-protein ligase ATL6"/>
    <property type="match status" value="1"/>
</dbReference>
<reference evidence="18 19" key="1">
    <citation type="submission" date="2019-09" db="EMBL/GenBank/DDBJ databases">
        <authorList>
            <person name="Ou C."/>
        </authorList>
    </citation>
    <scope>NUCLEOTIDE SEQUENCE [LARGE SCALE GENOMIC DNA]</scope>
    <source>
        <strain evidence="18">S2</strain>
        <tissue evidence="18">Leaf</tissue>
    </source>
</reference>
<dbReference type="InterPro" id="IPR053238">
    <property type="entry name" value="RING-H2_zinc_finger"/>
</dbReference>
<keyword evidence="8 14" id="KW-0863">Zinc-finger</keyword>
<comment type="similarity">
    <text evidence="13">Belongs to the RING-type zinc finger family. ATL subfamily.</text>
</comment>
<evidence type="ECO:0000256" key="15">
    <source>
        <dbReference type="SAM" id="Phobius"/>
    </source>
</evidence>
<evidence type="ECO:0000256" key="5">
    <source>
        <dbReference type="ARBA" id="ARBA00022679"/>
    </source>
</evidence>
<dbReference type="InterPro" id="IPR001841">
    <property type="entry name" value="Znf_RING"/>
</dbReference>
<reference evidence="19" key="2">
    <citation type="submission" date="2019-10" db="EMBL/GenBank/DDBJ databases">
        <title>A de novo genome assembly of a pear dwarfing rootstock.</title>
        <authorList>
            <person name="Wang F."/>
            <person name="Wang J."/>
            <person name="Li S."/>
            <person name="Zhang Y."/>
            <person name="Fang M."/>
            <person name="Ma L."/>
            <person name="Zhao Y."/>
            <person name="Jiang S."/>
        </authorList>
    </citation>
    <scope>NUCLEOTIDE SEQUENCE [LARGE SCALE GENOMIC DNA]</scope>
</reference>
<comment type="subcellular location">
    <subcellularLocation>
        <location evidence="2">Membrane</location>
        <topology evidence="2">Single-pass membrane protein</topology>
    </subcellularLocation>
</comment>
<evidence type="ECO:0000256" key="12">
    <source>
        <dbReference type="ARBA" id="ARBA00023136"/>
    </source>
</evidence>
<evidence type="ECO:0000256" key="9">
    <source>
        <dbReference type="ARBA" id="ARBA00022786"/>
    </source>
</evidence>
<dbReference type="GO" id="GO:0061630">
    <property type="term" value="F:ubiquitin protein ligase activity"/>
    <property type="evidence" value="ECO:0007669"/>
    <property type="project" value="UniProtKB-EC"/>
</dbReference>
<dbReference type="EMBL" id="SMOL01000401">
    <property type="protein sequence ID" value="KAB2617515.1"/>
    <property type="molecule type" value="Genomic_DNA"/>
</dbReference>
<evidence type="ECO:0000259" key="17">
    <source>
        <dbReference type="PROSITE" id="PS50089"/>
    </source>
</evidence>
<proteinExistence type="inferred from homology"/>
<gene>
    <name evidence="18" type="ORF">D8674_013384</name>
</gene>
<sequence length="371" mass="40378">MPDTKTTSFNLHFLFLLAYPMPANAQSPEFQNNGYGYVASLNSSMALVSVFLVFAFFSVGFLSVYFRRCVESARMEASGTIARAAGTRAHAASVGFSRRGLDPAVIEAFPILVYSAVKDLKIGKGALECAVCLSEFDDFETLRLLPKCDHVFHPDCIDPWLAAHVTCPVCRSNLTCADSNPRATARNTDLNVEDSSSRSPIEVGVVRNDAVVLNVDENQSGGPQAVENGKPQTRSGICGKFPRSHSTGHSLIRPGLNTERYTLRLPEGVRKQLVSSGNSKLRRSTSYDVLLRRGLGSSRKGYRCGRGEGKSSVDNQTGWVDPWVMSPSFFPRGGDGNVVFGKTPLMSVKMPLDCLHVKAESSIESMSRLPV</sequence>
<keyword evidence="11 15" id="KW-1133">Transmembrane helix</keyword>
<evidence type="ECO:0000256" key="2">
    <source>
        <dbReference type="ARBA" id="ARBA00004167"/>
    </source>
</evidence>
<evidence type="ECO:0000256" key="10">
    <source>
        <dbReference type="ARBA" id="ARBA00022833"/>
    </source>
</evidence>
<evidence type="ECO:0000256" key="6">
    <source>
        <dbReference type="ARBA" id="ARBA00022692"/>
    </source>
</evidence>
<keyword evidence="5" id="KW-0808">Transferase</keyword>
<evidence type="ECO:0000256" key="7">
    <source>
        <dbReference type="ARBA" id="ARBA00022723"/>
    </source>
</evidence>
<reference evidence="18 19" key="3">
    <citation type="submission" date="2019-11" db="EMBL/GenBank/DDBJ databases">
        <title>A de novo genome assembly of a pear dwarfing rootstock.</title>
        <authorList>
            <person name="Wang F."/>
            <person name="Wang J."/>
            <person name="Li S."/>
            <person name="Zhang Y."/>
            <person name="Fang M."/>
            <person name="Ma L."/>
            <person name="Zhao Y."/>
            <person name="Jiang S."/>
        </authorList>
    </citation>
    <scope>NUCLEOTIDE SEQUENCE [LARGE SCALE GENOMIC DNA]</scope>
    <source>
        <strain evidence="18">S2</strain>
        <tissue evidence="18">Leaf</tissue>
    </source>
</reference>
<dbReference type="SUPFAM" id="SSF57850">
    <property type="entry name" value="RING/U-box"/>
    <property type="match status" value="1"/>
</dbReference>
<evidence type="ECO:0000256" key="13">
    <source>
        <dbReference type="ARBA" id="ARBA00024209"/>
    </source>
</evidence>
<dbReference type="CDD" id="cd16461">
    <property type="entry name" value="RING-H2_EL5-like"/>
    <property type="match status" value="1"/>
</dbReference>
<keyword evidence="19" id="KW-1185">Reference proteome</keyword>
<feature type="transmembrane region" description="Helical" evidence="15">
    <location>
        <begin position="41"/>
        <end position="66"/>
    </location>
</feature>
<dbReference type="InterPro" id="IPR013083">
    <property type="entry name" value="Znf_RING/FYVE/PHD"/>
</dbReference>
<feature type="domain" description="RING-type" evidence="17">
    <location>
        <begin position="129"/>
        <end position="171"/>
    </location>
</feature>
<evidence type="ECO:0000256" key="8">
    <source>
        <dbReference type="ARBA" id="ARBA00022771"/>
    </source>
</evidence>
<dbReference type="GO" id="GO:0008270">
    <property type="term" value="F:zinc ion binding"/>
    <property type="evidence" value="ECO:0007669"/>
    <property type="project" value="UniProtKB-KW"/>
</dbReference>
<name>A0A5N5GPM6_9ROSA</name>
<organism evidence="18 19">
    <name type="scientific">Pyrus ussuriensis x Pyrus communis</name>
    <dbReference type="NCBI Taxonomy" id="2448454"/>
    <lineage>
        <taxon>Eukaryota</taxon>
        <taxon>Viridiplantae</taxon>
        <taxon>Streptophyta</taxon>
        <taxon>Embryophyta</taxon>
        <taxon>Tracheophyta</taxon>
        <taxon>Spermatophyta</taxon>
        <taxon>Magnoliopsida</taxon>
        <taxon>eudicotyledons</taxon>
        <taxon>Gunneridae</taxon>
        <taxon>Pentapetalae</taxon>
        <taxon>rosids</taxon>
        <taxon>fabids</taxon>
        <taxon>Rosales</taxon>
        <taxon>Rosaceae</taxon>
        <taxon>Amygdaloideae</taxon>
        <taxon>Maleae</taxon>
        <taxon>Pyrus</taxon>
    </lineage>
</organism>
<keyword evidence="6 15" id="KW-0812">Transmembrane</keyword>
<feature type="chain" id="PRO_5024280818" description="RING-type E3 ubiquitin transferase" evidence="16">
    <location>
        <begin position="26"/>
        <end position="371"/>
    </location>
</feature>
<evidence type="ECO:0000313" key="18">
    <source>
        <dbReference type="EMBL" id="KAB2617515.1"/>
    </source>
</evidence>
<evidence type="ECO:0000256" key="16">
    <source>
        <dbReference type="SAM" id="SignalP"/>
    </source>
</evidence>
<feature type="signal peptide" evidence="16">
    <location>
        <begin position="1"/>
        <end position="25"/>
    </location>
</feature>